<name>A0ABP1RH07_9HEXA</name>
<proteinExistence type="predicted"/>
<dbReference type="EMBL" id="CAXLJM020000073">
    <property type="protein sequence ID" value="CAL8128050.1"/>
    <property type="molecule type" value="Genomic_DNA"/>
</dbReference>
<sequence length="86" mass="9698">MEGVGSEDGPEAEMMKACPWSKFENKPPISGFIKNCILVLHDEKLLGDEDTEELSILRIDPVTVDREQVKMAIETCKYLSNIEVNE</sequence>
<gene>
    <name evidence="1" type="ORF">ODALV1_LOCUS22064</name>
</gene>
<reference evidence="1 2" key="1">
    <citation type="submission" date="2024-08" db="EMBL/GenBank/DDBJ databases">
        <authorList>
            <person name="Cucini C."/>
            <person name="Frati F."/>
        </authorList>
    </citation>
    <scope>NUCLEOTIDE SEQUENCE [LARGE SCALE GENOMIC DNA]</scope>
</reference>
<dbReference type="Proteomes" id="UP001642540">
    <property type="component" value="Unassembled WGS sequence"/>
</dbReference>
<organism evidence="1 2">
    <name type="scientific">Orchesella dallaii</name>
    <dbReference type="NCBI Taxonomy" id="48710"/>
    <lineage>
        <taxon>Eukaryota</taxon>
        <taxon>Metazoa</taxon>
        <taxon>Ecdysozoa</taxon>
        <taxon>Arthropoda</taxon>
        <taxon>Hexapoda</taxon>
        <taxon>Collembola</taxon>
        <taxon>Entomobryomorpha</taxon>
        <taxon>Entomobryoidea</taxon>
        <taxon>Orchesellidae</taxon>
        <taxon>Orchesellinae</taxon>
        <taxon>Orchesella</taxon>
    </lineage>
</organism>
<protein>
    <submittedName>
        <fullName evidence="1">Uncharacterized protein</fullName>
    </submittedName>
</protein>
<evidence type="ECO:0000313" key="2">
    <source>
        <dbReference type="Proteomes" id="UP001642540"/>
    </source>
</evidence>
<accession>A0ABP1RH07</accession>
<keyword evidence="2" id="KW-1185">Reference proteome</keyword>
<comment type="caution">
    <text evidence="1">The sequence shown here is derived from an EMBL/GenBank/DDBJ whole genome shotgun (WGS) entry which is preliminary data.</text>
</comment>
<evidence type="ECO:0000313" key="1">
    <source>
        <dbReference type="EMBL" id="CAL8128050.1"/>
    </source>
</evidence>